<gene>
    <name evidence="1" type="ORF">JTE90_001702</name>
</gene>
<protein>
    <submittedName>
        <fullName evidence="1">Uncharacterized protein</fullName>
    </submittedName>
</protein>
<name>A0AAV6TM29_9ARAC</name>
<organism evidence="1 2">
    <name type="scientific">Oedothorax gibbosus</name>
    <dbReference type="NCBI Taxonomy" id="931172"/>
    <lineage>
        <taxon>Eukaryota</taxon>
        <taxon>Metazoa</taxon>
        <taxon>Ecdysozoa</taxon>
        <taxon>Arthropoda</taxon>
        <taxon>Chelicerata</taxon>
        <taxon>Arachnida</taxon>
        <taxon>Araneae</taxon>
        <taxon>Araneomorphae</taxon>
        <taxon>Entelegynae</taxon>
        <taxon>Araneoidea</taxon>
        <taxon>Linyphiidae</taxon>
        <taxon>Erigoninae</taxon>
        <taxon>Oedothorax</taxon>
    </lineage>
</organism>
<reference evidence="1 2" key="1">
    <citation type="journal article" date="2022" name="Nat. Ecol. Evol.">
        <title>A masculinizing supergene underlies an exaggerated male reproductive morph in a spider.</title>
        <authorList>
            <person name="Hendrickx F."/>
            <person name="De Corte Z."/>
            <person name="Sonet G."/>
            <person name="Van Belleghem S.M."/>
            <person name="Kostlbacher S."/>
            <person name="Vangestel C."/>
        </authorList>
    </citation>
    <scope>NUCLEOTIDE SEQUENCE [LARGE SCALE GENOMIC DNA]</scope>
    <source>
        <strain evidence="1">W744_W776</strain>
    </source>
</reference>
<evidence type="ECO:0000313" key="2">
    <source>
        <dbReference type="Proteomes" id="UP000827092"/>
    </source>
</evidence>
<accession>A0AAV6TM29</accession>
<evidence type="ECO:0000313" key="1">
    <source>
        <dbReference type="EMBL" id="KAG8172634.1"/>
    </source>
</evidence>
<sequence length="127" mass="14631">MYRVLRKAEKHLERKNKKQTFTDTTLDNFFQVRAEREEIASFNSANLDIDQDVEETMNEILNDMSILQKETDCPEPNIHADAKASASSEGTISTNITEYDSDPALWSSTIPYECILQKTNLNKIWNI</sequence>
<keyword evidence="2" id="KW-1185">Reference proteome</keyword>
<dbReference type="Proteomes" id="UP000827092">
    <property type="component" value="Unassembled WGS sequence"/>
</dbReference>
<proteinExistence type="predicted"/>
<dbReference type="EMBL" id="JAFNEN010002516">
    <property type="protein sequence ID" value="KAG8172634.1"/>
    <property type="molecule type" value="Genomic_DNA"/>
</dbReference>
<comment type="caution">
    <text evidence="1">The sequence shown here is derived from an EMBL/GenBank/DDBJ whole genome shotgun (WGS) entry which is preliminary data.</text>
</comment>
<dbReference type="AlphaFoldDB" id="A0AAV6TM29"/>